<dbReference type="Proteomes" id="UP000518752">
    <property type="component" value="Unassembled WGS sequence"/>
</dbReference>
<dbReference type="Pfam" id="PF00270">
    <property type="entry name" value="DEAD"/>
    <property type="match status" value="1"/>
</dbReference>
<gene>
    <name evidence="19" type="ORF">D9757_013076</name>
</gene>
<protein>
    <recommendedName>
        <fullName evidence="3">RNA helicase</fullName>
        <ecNumber evidence="3">3.6.4.13</ecNumber>
    </recommendedName>
</protein>
<keyword evidence="9" id="KW-0813">Transport</keyword>
<evidence type="ECO:0000256" key="4">
    <source>
        <dbReference type="ARBA" id="ARBA00022490"/>
    </source>
</evidence>
<keyword evidence="9" id="KW-0509">mRNA transport</keyword>
<evidence type="ECO:0000256" key="15">
    <source>
        <dbReference type="PROSITE-ProRule" id="PRU00552"/>
    </source>
</evidence>
<dbReference type="PROSITE" id="PS00039">
    <property type="entry name" value="DEAD_ATP_HELICASE"/>
    <property type="match status" value="1"/>
</dbReference>
<feature type="domain" description="DEAD-box RNA helicase Q" evidence="18">
    <location>
        <begin position="575"/>
        <end position="603"/>
    </location>
</feature>
<dbReference type="OrthoDB" id="10265785at2759"/>
<evidence type="ECO:0000256" key="7">
    <source>
        <dbReference type="ARBA" id="ARBA00022801"/>
    </source>
</evidence>
<evidence type="ECO:0000259" key="17">
    <source>
        <dbReference type="PROSITE" id="PS51194"/>
    </source>
</evidence>
<dbReference type="InterPro" id="IPR027417">
    <property type="entry name" value="P-loop_NTPase"/>
</dbReference>
<keyword evidence="7" id="KW-0378">Hydrolase</keyword>
<dbReference type="Pfam" id="PF00732">
    <property type="entry name" value="GMC_oxred_N"/>
    <property type="match status" value="1"/>
</dbReference>
<dbReference type="Gene3D" id="3.30.560.10">
    <property type="entry name" value="Glucose Oxidase, domain 3"/>
    <property type="match status" value="1"/>
</dbReference>
<dbReference type="SUPFAM" id="SSF52540">
    <property type="entry name" value="P-loop containing nucleoside triphosphate hydrolases"/>
    <property type="match status" value="1"/>
</dbReference>
<dbReference type="Gene3D" id="3.40.50.300">
    <property type="entry name" value="P-loop containing nucleotide triphosphate hydrolases"/>
    <property type="match status" value="2"/>
</dbReference>
<sequence>MLASSYAPALGGRFFCIDSGCAFGGGSSINFMLYTRASASDFDDWEKLGNPGWGSKDLIPLAKKVENYQIPEGDPAVHGSTGPISVSRGGFDSSVGLDFVNTASRYDKDRKASPTADVNDFYNVNIYGPLHKQAKSHFAVGWHLLTLNLRYIDAETGRRSDVAHHFIYNLEDSDKKNLHILPNRRVVKVIFESNRAVGVQHGAREDFQNDKGSPLQVAYATRLVVLSSGAFGSPAILERSGIGAAHRLAEATVKQFVDLPGVGENYNDHNFHFDPYFASDDSDTIDGIFDFEGDAVNPHLTEWNEKGSGPVAHNGADAGIKLRPKSEQELEELGPSFRRIWQEFYVPSPDKPIAILCAFSGNFTSTPTPPGSKVFTMGFYTMYPLAKGYSHISSGLNPWAPVKLDPGALKDPADVALMRWVYKRSRELARRMKCYRGEIWVGHPVFPSATAGSTAKTATRLHPFGVDGPGIIYSAEDDDAIDEHVRATIGTLGGGHSLGTCAMKPRDTGGVVDPRLNVYGVENLKVADLSIAPRNVGANTYNTALIIGDYKAHLRPPPKDMRPQTSDVLGTTLNLEFEDMALSRSLLMGIFEAGFEKPSPIQEQAIPAALERRDILARAKNGTGKTAAFVIPLLARVDEGVRKGRNGIQACVLVPTRELALQTAQVCKTLSKHMGIEVMVTTGGTTLKDDILRLGQSVHVLVGTPGRILDLAGKGIADLSGCGVFVMDEADKLLSPEFGPVMEGLLGYMSPPAERDDKEAVGRQVMLFSATFPMIVKDFKDKHMHSPYEINLMDELTLKGVTQYYAFVEERQKVHCLNTLFSKLQINQSIIFCNSTNRVELLAKKITELGYSCFYSHAKMLQSHRNRVFHDFRSGTCRNLVCSDLLTRGIDIQAVNVVINFDFPKNAETYLHRIGRSGRFGHLGLAINLVTYEDRFNLDRIERELGTEITPIPKEVDRGLYVAPSGSEEEMRIAQQREAAQREQALRDQQAAQQQLLHQAQPQITHSQLQQVQQQAVLREQQLRALQLQQQQQTAMNGARR</sequence>
<evidence type="ECO:0000256" key="13">
    <source>
        <dbReference type="ARBA" id="ARBA00038316"/>
    </source>
</evidence>
<dbReference type="SUPFAM" id="SSF51905">
    <property type="entry name" value="FAD/NAD(P)-binding domain"/>
    <property type="match status" value="1"/>
</dbReference>
<dbReference type="GO" id="GO:0006397">
    <property type="term" value="P:mRNA processing"/>
    <property type="evidence" value="ECO:0007669"/>
    <property type="project" value="UniProtKB-KW"/>
</dbReference>
<keyword evidence="11" id="KW-0810">Translation regulation</keyword>
<evidence type="ECO:0000256" key="5">
    <source>
        <dbReference type="ARBA" id="ARBA00022664"/>
    </source>
</evidence>
<evidence type="ECO:0000256" key="6">
    <source>
        <dbReference type="ARBA" id="ARBA00022741"/>
    </source>
</evidence>
<keyword evidence="12" id="KW-0694">RNA-binding</keyword>
<evidence type="ECO:0000256" key="8">
    <source>
        <dbReference type="ARBA" id="ARBA00022806"/>
    </source>
</evidence>
<reference evidence="19 20" key="1">
    <citation type="journal article" date="2020" name="ISME J.">
        <title>Uncovering the hidden diversity of litter-decomposition mechanisms in mushroom-forming fungi.</title>
        <authorList>
            <person name="Floudas D."/>
            <person name="Bentzer J."/>
            <person name="Ahren D."/>
            <person name="Johansson T."/>
            <person name="Persson P."/>
            <person name="Tunlid A."/>
        </authorList>
    </citation>
    <scope>NUCLEOTIDE SEQUENCE [LARGE SCALE GENOMIC DNA]</scope>
    <source>
        <strain evidence="19 20">CBS 406.79</strain>
    </source>
</reference>
<dbReference type="InterPro" id="IPR036188">
    <property type="entry name" value="FAD/NAD-bd_sf"/>
</dbReference>
<evidence type="ECO:0000256" key="1">
    <source>
        <dbReference type="ARBA" id="ARBA00001974"/>
    </source>
</evidence>
<dbReference type="InterPro" id="IPR000172">
    <property type="entry name" value="GMC_OxRdtase_N"/>
</dbReference>
<dbReference type="GO" id="GO:0016787">
    <property type="term" value="F:hydrolase activity"/>
    <property type="evidence" value="ECO:0007669"/>
    <property type="project" value="UniProtKB-KW"/>
</dbReference>
<evidence type="ECO:0000256" key="3">
    <source>
        <dbReference type="ARBA" id="ARBA00012552"/>
    </source>
</evidence>
<dbReference type="InterPro" id="IPR007867">
    <property type="entry name" value="GMC_OxRtase_C"/>
</dbReference>
<dbReference type="EMBL" id="JAACJN010000299">
    <property type="protein sequence ID" value="KAF5350182.1"/>
    <property type="molecule type" value="Genomic_DNA"/>
</dbReference>
<dbReference type="CDD" id="cd17940">
    <property type="entry name" value="DEADc_DDX6"/>
    <property type="match status" value="1"/>
</dbReference>
<dbReference type="GO" id="GO:0005524">
    <property type="term" value="F:ATP binding"/>
    <property type="evidence" value="ECO:0007669"/>
    <property type="project" value="UniProtKB-KW"/>
</dbReference>
<keyword evidence="4" id="KW-0963">Cytoplasm</keyword>
<dbReference type="GO" id="GO:0050660">
    <property type="term" value="F:flavin adenine dinucleotide binding"/>
    <property type="evidence" value="ECO:0007669"/>
    <property type="project" value="InterPro"/>
</dbReference>
<name>A0A8H5D0X5_9AGAR</name>
<keyword evidence="6" id="KW-0547">Nucleotide-binding</keyword>
<dbReference type="GO" id="GO:0051028">
    <property type="term" value="P:mRNA transport"/>
    <property type="evidence" value="ECO:0007669"/>
    <property type="project" value="UniProtKB-KW"/>
</dbReference>
<evidence type="ECO:0000256" key="14">
    <source>
        <dbReference type="ARBA" id="ARBA00047984"/>
    </source>
</evidence>
<accession>A0A8H5D0X5</accession>
<dbReference type="SMART" id="SM00487">
    <property type="entry name" value="DEXDc"/>
    <property type="match status" value="1"/>
</dbReference>
<evidence type="ECO:0000256" key="12">
    <source>
        <dbReference type="ARBA" id="ARBA00022884"/>
    </source>
</evidence>
<comment type="caution">
    <text evidence="19">The sequence shown here is derived from an EMBL/GenBank/DDBJ whole genome shotgun (WGS) entry which is preliminary data.</text>
</comment>
<dbReference type="GO" id="GO:0003724">
    <property type="term" value="F:RNA helicase activity"/>
    <property type="evidence" value="ECO:0007669"/>
    <property type="project" value="UniProtKB-EC"/>
</dbReference>
<dbReference type="InterPro" id="IPR000629">
    <property type="entry name" value="RNA-helicase_DEAD-box_CS"/>
</dbReference>
<dbReference type="PANTHER" id="PTHR47960">
    <property type="entry name" value="DEAD-BOX ATP-DEPENDENT RNA HELICASE 50"/>
    <property type="match status" value="1"/>
</dbReference>
<keyword evidence="8" id="KW-0347">Helicase</keyword>
<comment type="subcellular location">
    <subcellularLocation>
        <location evidence="2">Cytoplasm</location>
        <location evidence="2">P-body</location>
    </subcellularLocation>
</comment>
<feature type="short sequence motif" description="Q motif" evidence="15">
    <location>
        <begin position="575"/>
        <end position="603"/>
    </location>
</feature>
<dbReference type="GO" id="GO:0016614">
    <property type="term" value="F:oxidoreductase activity, acting on CH-OH group of donors"/>
    <property type="evidence" value="ECO:0007669"/>
    <property type="project" value="InterPro"/>
</dbReference>
<dbReference type="FunFam" id="3.40.50.300:FF:000114">
    <property type="entry name" value="ATP-dependent RNA helicase DDX6"/>
    <property type="match status" value="1"/>
</dbReference>
<dbReference type="CDD" id="cd18787">
    <property type="entry name" value="SF2_C_DEAD"/>
    <property type="match status" value="1"/>
</dbReference>
<evidence type="ECO:0000256" key="10">
    <source>
        <dbReference type="ARBA" id="ARBA00022840"/>
    </source>
</evidence>
<dbReference type="AlphaFoldDB" id="A0A8H5D0X5"/>
<dbReference type="InterPro" id="IPR011545">
    <property type="entry name" value="DEAD/DEAH_box_helicase_dom"/>
</dbReference>
<dbReference type="Gene3D" id="3.50.50.60">
    <property type="entry name" value="FAD/NAD(P)-binding domain"/>
    <property type="match status" value="1"/>
</dbReference>
<evidence type="ECO:0000313" key="19">
    <source>
        <dbReference type="EMBL" id="KAF5350182.1"/>
    </source>
</evidence>
<dbReference type="PROSITE" id="PS00624">
    <property type="entry name" value="GMC_OXRED_2"/>
    <property type="match status" value="1"/>
</dbReference>
<dbReference type="Pfam" id="PF05199">
    <property type="entry name" value="GMC_oxred_C"/>
    <property type="match status" value="1"/>
</dbReference>
<dbReference type="InterPro" id="IPR014014">
    <property type="entry name" value="RNA_helicase_DEAD_Q_motif"/>
</dbReference>
<evidence type="ECO:0000256" key="2">
    <source>
        <dbReference type="ARBA" id="ARBA00004201"/>
    </source>
</evidence>
<proteinExistence type="inferred from homology"/>
<evidence type="ECO:0000259" key="18">
    <source>
        <dbReference type="PROSITE" id="PS51195"/>
    </source>
</evidence>
<keyword evidence="20" id="KW-1185">Reference proteome</keyword>
<keyword evidence="10" id="KW-0067">ATP-binding</keyword>
<comment type="catalytic activity">
    <reaction evidence="14">
        <text>ATP + H2O = ADP + phosphate + H(+)</text>
        <dbReference type="Rhea" id="RHEA:13065"/>
        <dbReference type="ChEBI" id="CHEBI:15377"/>
        <dbReference type="ChEBI" id="CHEBI:15378"/>
        <dbReference type="ChEBI" id="CHEBI:30616"/>
        <dbReference type="ChEBI" id="CHEBI:43474"/>
        <dbReference type="ChEBI" id="CHEBI:456216"/>
        <dbReference type="EC" id="3.6.4.13"/>
    </reaction>
</comment>
<comment type="cofactor">
    <cofactor evidence="1">
        <name>FAD</name>
        <dbReference type="ChEBI" id="CHEBI:57692"/>
    </cofactor>
</comment>
<dbReference type="GO" id="GO:0003723">
    <property type="term" value="F:RNA binding"/>
    <property type="evidence" value="ECO:0007669"/>
    <property type="project" value="UniProtKB-KW"/>
</dbReference>
<dbReference type="PROSITE" id="PS51194">
    <property type="entry name" value="HELICASE_CTER"/>
    <property type="match status" value="1"/>
</dbReference>
<feature type="domain" description="Helicase ATP-binding" evidence="16">
    <location>
        <begin position="606"/>
        <end position="790"/>
    </location>
</feature>
<dbReference type="EC" id="3.6.4.13" evidence="3"/>
<feature type="domain" description="Helicase C-terminal" evidence="17">
    <location>
        <begin position="800"/>
        <end position="960"/>
    </location>
</feature>
<comment type="similarity">
    <text evidence="13">Belongs to the DEAD box helicase family. DDX6/DHH1 subfamily.</text>
</comment>
<dbReference type="Pfam" id="PF00271">
    <property type="entry name" value="Helicase_C"/>
    <property type="match status" value="1"/>
</dbReference>
<evidence type="ECO:0000313" key="20">
    <source>
        <dbReference type="Proteomes" id="UP000518752"/>
    </source>
</evidence>
<dbReference type="PROSITE" id="PS51195">
    <property type="entry name" value="Q_MOTIF"/>
    <property type="match status" value="1"/>
</dbReference>
<evidence type="ECO:0000256" key="9">
    <source>
        <dbReference type="ARBA" id="ARBA00022816"/>
    </source>
</evidence>
<dbReference type="PROSITE" id="PS51192">
    <property type="entry name" value="HELICASE_ATP_BIND_1"/>
    <property type="match status" value="1"/>
</dbReference>
<dbReference type="GO" id="GO:0000932">
    <property type="term" value="C:P-body"/>
    <property type="evidence" value="ECO:0007669"/>
    <property type="project" value="UniProtKB-SubCell"/>
</dbReference>
<dbReference type="InterPro" id="IPR014001">
    <property type="entry name" value="Helicase_ATP-bd"/>
</dbReference>
<evidence type="ECO:0000259" key="16">
    <source>
        <dbReference type="PROSITE" id="PS51192"/>
    </source>
</evidence>
<organism evidence="19 20">
    <name type="scientific">Collybiopsis confluens</name>
    <dbReference type="NCBI Taxonomy" id="2823264"/>
    <lineage>
        <taxon>Eukaryota</taxon>
        <taxon>Fungi</taxon>
        <taxon>Dikarya</taxon>
        <taxon>Basidiomycota</taxon>
        <taxon>Agaricomycotina</taxon>
        <taxon>Agaricomycetes</taxon>
        <taxon>Agaricomycetidae</taxon>
        <taxon>Agaricales</taxon>
        <taxon>Marasmiineae</taxon>
        <taxon>Omphalotaceae</taxon>
        <taxon>Collybiopsis</taxon>
    </lineage>
</organism>
<keyword evidence="5" id="KW-0507">mRNA processing</keyword>
<dbReference type="InterPro" id="IPR001650">
    <property type="entry name" value="Helicase_C-like"/>
</dbReference>
<dbReference type="SMART" id="SM00490">
    <property type="entry name" value="HELICc"/>
    <property type="match status" value="1"/>
</dbReference>
<dbReference type="GO" id="GO:0006417">
    <property type="term" value="P:regulation of translation"/>
    <property type="evidence" value="ECO:0007669"/>
    <property type="project" value="UniProtKB-KW"/>
</dbReference>
<dbReference type="SUPFAM" id="SSF54373">
    <property type="entry name" value="FAD-linked reductases, C-terminal domain"/>
    <property type="match status" value="1"/>
</dbReference>
<evidence type="ECO:0000256" key="11">
    <source>
        <dbReference type="ARBA" id="ARBA00022845"/>
    </source>
</evidence>